<reference evidence="1" key="1">
    <citation type="submission" date="2020-05" db="EMBL/GenBank/DDBJ databases">
        <authorList>
            <person name="Chiriac C."/>
            <person name="Salcher M."/>
            <person name="Ghai R."/>
            <person name="Kavagutti S V."/>
        </authorList>
    </citation>
    <scope>NUCLEOTIDE SEQUENCE</scope>
</reference>
<accession>A0A6J6Y051</accession>
<sequence length="127" mass="14600">MTKSTTGVRVRAESGPRCRWCRRVLPEQKGAGRKRVFCSQACRQWDWVGRQRARELKLSEDELVVARQEIDSLYDDLYVLACAVDDTEREMKAGKPTVTSLKEAMEWIMDAARPLRDRTLTPSAQPE</sequence>
<gene>
    <name evidence="1" type="ORF">UFOPK3004_00576</name>
</gene>
<proteinExistence type="predicted"/>
<dbReference type="AlphaFoldDB" id="A0A6J6Y051"/>
<name>A0A6J6Y051_9ZZZZ</name>
<organism evidence="1">
    <name type="scientific">freshwater metagenome</name>
    <dbReference type="NCBI Taxonomy" id="449393"/>
    <lineage>
        <taxon>unclassified sequences</taxon>
        <taxon>metagenomes</taxon>
        <taxon>ecological metagenomes</taxon>
    </lineage>
</organism>
<evidence type="ECO:0000313" key="1">
    <source>
        <dbReference type="EMBL" id="CAB4799327.1"/>
    </source>
</evidence>
<dbReference type="EMBL" id="CAFAAL010000034">
    <property type="protein sequence ID" value="CAB4799327.1"/>
    <property type="molecule type" value="Genomic_DNA"/>
</dbReference>
<protein>
    <submittedName>
        <fullName evidence="1">Unannotated protein</fullName>
    </submittedName>
</protein>